<dbReference type="Pfam" id="PF12708">
    <property type="entry name" value="Pect-lyase_RHGA_epim"/>
    <property type="match status" value="2"/>
</dbReference>
<dbReference type="InterPro" id="IPR011050">
    <property type="entry name" value="Pectin_lyase_fold/virulence"/>
</dbReference>
<reference evidence="4" key="1">
    <citation type="submission" date="2021-03" db="EMBL/GenBank/DDBJ databases">
        <title>Comparative genomics and phylogenomic investigation of the class Geoglossomycetes provide insights into ecological specialization and systematics.</title>
        <authorList>
            <person name="Melie T."/>
            <person name="Pirro S."/>
            <person name="Miller A.N."/>
            <person name="Quandt A."/>
        </authorList>
    </citation>
    <scope>NUCLEOTIDE SEQUENCE</scope>
    <source>
        <strain evidence="4">GBOQ0MN5Z8</strain>
    </source>
</reference>
<evidence type="ECO:0000313" key="5">
    <source>
        <dbReference type="Proteomes" id="UP000698800"/>
    </source>
</evidence>
<dbReference type="GO" id="GO:0004650">
    <property type="term" value="F:polygalacturonase activity"/>
    <property type="evidence" value="ECO:0007669"/>
    <property type="project" value="InterPro"/>
</dbReference>
<feature type="region of interest" description="Disordered" evidence="1">
    <location>
        <begin position="22"/>
        <end position="70"/>
    </location>
</feature>
<feature type="signal peptide" evidence="2">
    <location>
        <begin position="1"/>
        <end position="18"/>
    </location>
</feature>
<dbReference type="EMBL" id="JAGHQL010000006">
    <property type="protein sequence ID" value="KAH0545396.1"/>
    <property type="molecule type" value="Genomic_DNA"/>
</dbReference>
<organism evidence="4 5">
    <name type="scientific">Glutinoglossum americanum</name>
    <dbReference type="NCBI Taxonomy" id="1670608"/>
    <lineage>
        <taxon>Eukaryota</taxon>
        <taxon>Fungi</taxon>
        <taxon>Dikarya</taxon>
        <taxon>Ascomycota</taxon>
        <taxon>Pezizomycotina</taxon>
        <taxon>Geoglossomycetes</taxon>
        <taxon>Geoglossales</taxon>
        <taxon>Geoglossaceae</taxon>
        <taxon>Glutinoglossum</taxon>
    </lineage>
</organism>
<dbReference type="FunFam" id="2.160.20.10:FF:000023">
    <property type="entry name" value="Exo-beta-1,3-glucanase Exg0"/>
    <property type="match status" value="1"/>
</dbReference>
<dbReference type="OrthoDB" id="1046782at2759"/>
<proteinExistence type="predicted"/>
<dbReference type="InterPro" id="IPR024535">
    <property type="entry name" value="RHGA/B-epi-like_pectate_lyase"/>
</dbReference>
<keyword evidence="5" id="KW-1185">Reference proteome</keyword>
<name>A0A9P8L3Q0_9PEZI</name>
<sequence>MRLDIFAVTAVLVGVVGAAPATQQPRTTAIRSTTSTSSTTLSTSSSTTSTTSSMTTSTTSTSSTTSSTSTSTSTSIVAAAAAVAPSCASYWLEQITHQGTSAFNPDKSYKTFRNVKDFGAKGDGVTDDTAAINNAISSGSRCGPGCASTSTTPAIVYFPAGTYLISSSIIDYYYTQLIGNPNCPPVLKATPGLTGFGVIDGNQYQAGGSLAWESINVFWRQIRNFVIDMTAIPPGTGATGIHWPTAQATSLQNIVFKMSDAPGTQHVGLFIESGSGGMINDLVFYGGLKAASVGNQQFTMRNITINNAVTAIDQLWDWGWTYKSININNCTTGINIAAGGTSAQAVGSIVLFDSSITNTHVGISTAHTISQTTTSGTMILENVSLNNVPIAVQGPSSTLLAGTAGTTTIAAWGQGHSYTPSGPTNFQGPLTAFTRPASLLKSGAYFERSKPQYESLALSRFRSARATGAKGDGVTDDTAALQNTITTATQQGQVAFIDAGTYRVTNTINIPPGAKVVGEGYAVIMSSGSLFANQANPRPVVKVGAAGQQGQVEWSDMIVSTQGAQAGAILIQWNLASPSTAPSGMWDVHTRVGGFAGSNLRASNCPITPGTTITSANLKQSCIAAFMMMHISPSGTGIYLENVWLWTADHDVDDPSIAQITIYTGRGLHVESASGNIWLVGTGVEHATLYQYQFATTKSIFMGQIQSETPYYQPNPTALLPFKYNATWRDPNFAVKCAGKSGNCAAAWGLRVVDSADVLGYGAGIYSFFNNWSTACSQSGAGGCQNSIVSIEGARVRNVGLYGLNTIGSISMIDRDGASLAKAADNRDGFSETVAIFRSG</sequence>
<evidence type="ECO:0000259" key="3">
    <source>
        <dbReference type="Pfam" id="PF12708"/>
    </source>
</evidence>
<feature type="domain" description="Rhamnogalacturonase A/B/Epimerase-like pectate lyase" evidence="3">
    <location>
        <begin position="112"/>
        <end position="335"/>
    </location>
</feature>
<dbReference type="AlphaFoldDB" id="A0A9P8L3Q0"/>
<dbReference type="SUPFAM" id="SSF51126">
    <property type="entry name" value="Pectin lyase-like"/>
    <property type="match status" value="2"/>
</dbReference>
<dbReference type="InterPro" id="IPR012334">
    <property type="entry name" value="Pectin_lyas_fold"/>
</dbReference>
<feature type="chain" id="PRO_5040261002" description="Rhamnogalacturonase A/B/Epimerase-like pectate lyase domain-containing protein" evidence="2">
    <location>
        <begin position="19"/>
        <end position="840"/>
    </location>
</feature>
<dbReference type="PANTHER" id="PTHR33928:SF2">
    <property type="entry name" value="PECTATE LYASE SUPERFAMILY PROTEIN DOMAIN-CONTAINING PROTEIN-RELATED"/>
    <property type="match status" value="1"/>
</dbReference>
<keyword evidence="2" id="KW-0732">Signal</keyword>
<feature type="domain" description="Rhamnogalacturonase A/B/Epimerase-like pectate lyase" evidence="3">
    <location>
        <begin position="461"/>
        <end position="524"/>
    </location>
</feature>
<protein>
    <recommendedName>
        <fullName evidence="3">Rhamnogalacturonase A/B/Epimerase-like pectate lyase domain-containing protein</fullName>
    </recommendedName>
</protein>
<evidence type="ECO:0000313" key="4">
    <source>
        <dbReference type="EMBL" id="KAH0545396.1"/>
    </source>
</evidence>
<dbReference type="InterPro" id="IPR039279">
    <property type="entry name" value="QRT3-like"/>
</dbReference>
<evidence type="ECO:0000256" key="2">
    <source>
        <dbReference type="SAM" id="SignalP"/>
    </source>
</evidence>
<dbReference type="Proteomes" id="UP000698800">
    <property type="component" value="Unassembled WGS sequence"/>
</dbReference>
<evidence type="ECO:0000256" key="1">
    <source>
        <dbReference type="SAM" id="MobiDB-lite"/>
    </source>
</evidence>
<dbReference type="FunFam" id="2.160.20.10:FF:000026">
    <property type="entry name" value="Exo-beta-1,3-glucanase Exg0"/>
    <property type="match status" value="1"/>
</dbReference>
<dbReference type="PANTHER" id="PTHR33928">
    <property type="entry name" value="POLYGALACTURONASE QRT3"/>
    <property type="match status" value="1"/>
</dbReference>
<dbReference type="CDD" id="cd23668">
    <property type="entry name" value="GH55_beta13glucanase-like"/>
    <property type="match status" value="1"/>
</dbReference>
<accession>A0A9P8L3Q0</accession>
<comment type="caution">
    <text evidence="4">The sequence shown here is derived from an EMBL/GenBank/DDBJ whole genome shotgun (WGS) entry which is preliminary data.</text>
</comment>
<dbReference type="Gene3D" id="2.160.20.10">
    <property type="entry name" value="Single-stranded right-handed beta-helix, Pectin lyase-like"/>
    <property type="match status" value="2"/>
</dbReference>
<gene>
    <name evidence="4" type="ORF">FGG08_000537</name>
</gene>